<dbReference type="SUPFAM" id="SSF56784">
    <property type="entry name" value="HAD-like"/>
    <property type="match status" value="1"/>
</dbReference>
<dbReference type="InterPro" id="IPR006439">
    <property type="entry name" value="HAD-SF_hydro_IA"/>
</dbReference>
<dbReference type="GO" id="GO:0006281">
    <property type="term" value="P:DNA repair"/>
    <property type="evidence" value="ECO:0007669"/>
    <property type="project" value="TreeGrafter"/>
</dbReference>
<dbReference type="NCBIfam" id="TIGR01549">
    <property type="entry name" value="HAD-SF-IA-v1"/>
    <property type="match status" value="1"/>
</dbReference>
<dbReference type="GO" id="GO:0005829">
    <property type="term" value="C:cytosol"/>
    <property type="evidence" value="ECO:0007669"/>
    <property type="project" value="TreeGrafter"/>
</dbReference>
<dbReference type="SFLD" id="SFLDG01129">
    <property type="entry name" value="C1.5:_HAD__Beta-PGM__Phosphata"/>
    <property type="match status" value="1"/>
</dbReference>
<protein>
    <submittedName>
        <fullName evidence="1">HAD family hydrolase</fullName>
    </submittedName>
</protein>
<dbReference type="PANTHER" id="PTHR43434">
    <property type="entry name" value="PHOSPHOGLYCOLATE PHOSPHATASE"/>
    <property type="match status" value="1"/>
</dbReference>
<dbReference type="SFLD" id="SFLDG01135">
    <property type="entry name" value="C1.5.6:_HAD__Beta-PGM__Phospha"/>
    <property type="match status" value="1"/>
</dbReference>
<keyword evidence="2" id="KW-1185">Reference proteome</keyword>
<organism evidence="1 2">
    <name type="scientific">Pseudoponticoccus marisrubri</name>
    <dbReference type="NCBI Taxonomy" id="1685382"/>
    <lineage>
        <taxon>Bacteria</taxon>
        <taxon>Pseudomonadati</taxon>
        <taxon>Pseudomonadota</taxon>
        <taxon>Alphaproteobacteria</taxon>
        <taxon>Rhodobacterales</taxon>
        <taxon>Roseobacteraceae</taxon>
        <taxon>Pseudoponticoccus</taxon>
    </lineage>
</organism>
<name>A0A0W7WPN2_9RHOB</name>
<dbReference type="Gene3D" id="1.10.150.240">
    <property type="entry name" value="Putative phosphatase, domain 2"/>
    <property type="match status" value="1"/>
</dbReference>
<keyword evidence="1" id="KW-0378">Hydrolase</keyword>
<dbReference type="SFLD" id="SFLDS00003">
    <property type="entry name" value="Haloacid_Dehalogenase"/>
    <property type="match status" value="1"/>
</dbReference>
<gene>
    <name evidence="1" type="ORF">AVJ23_01860</name>
</gene>
<dbReference type="Pfam" id="PF13419">
    <property type="entry name" value="HAD_2"/>
    <property type="match status" value="1"/>
</dbReference>
<dbReference type="NCBIfam" id="TIGR01509">
    <property type="entry name" value="HAD-SF-IA-v3"/>
    <property type="match status" value="1"/>
</dbReference>
<dbReference type="STRING" id="1685382.AVJ23_01860"/>
<accession>A0A0W7WPN2</accession>
<evidence type="ECO:0000313" key="2">
    <source>
        <dbReference type="Proteomes" id="UP000054396"/>
    </source>
</evidence>
<dbReference type="Gene3D" id="3.40.50.1000">
    <property type="entry name" value="HAD superfamily/HAD-like"/>
    <property type="match status" value="1"/>
</dbReference>
<dbReference type="EMBL" id="LPXO01000001">
    <property type="protein sequence ID" value="KUF12497.1"/>
    <property type="molecule type" value="Genomic_DNA"/>
</dbReference>
<evidence type="ECO:0000313" key="1">
    <source>
        <dbReference type="EMBL" id="KUF12497.1"/>
    </source>
</evidence>
<dbReference type="Proteomes" id="UP000054396">
    <property type="component" value="Unassembled WGS sequence"/>
</dbReference>
<reference evidence="1 2" key="1">
    <citation type="submission" date="2015-12" db="EMBL/GenBank/DDBJ databases">
        <authorList>
            <person name="Shamseldin A."/>
            <person name="Moawad H."/>
            <person name="Abd El-Rahim W.M."/>
            <person name="Sadowsky M.J."/>
        </authorList>
    </citation>
    <scope>NUCLEOTIDE SEQUENCE [LARGE SCALE GENOMIC DNA]</scope>
    <source>
        <strain evidence="1 2">SJ5A-1</strain>
    </source>
</reference>
<dbReference type="RefSeq" id="WP_058860442.1">
    <property type="nucleotide sequence ID" value="NZ_LPXO01000001.1"/>
</dbReference>
<comment type="caution">
    <text evidence="1">The sequence shown here is derived from an EMBL/GenBank/DDBJ whole genome shotgun (WGS) entry which is preliminary data.</text>
</comment>
<dbReference type="InterPro" id="IPR041492">
    <property type="entry name" value="HAD_2"/>
</dbReference>
<dbReference type="InterPro" id="IPR023198">
    <property type="entry name" value="PGP-like_dom2"/>
</dbReference>
<dbReference type="InterPro" id="IPR050155">
    <property type="entry name" value="HAD-like_hydrolase_sf"/>
</dbReference>
<proteinExistence type="predicted"/>
<dbReference type="AlphaFoldDB" id="A0A0W7WPN2"/>
<dbReference type="GO" id="GO:0008967">
    <property type="term" value="F:phosphoglycolate phosphatase activity"/>
    <property type="evidence" value="ECO:0007669"/>
    <property type="project" value="TreeGrafter"/>
</dbReference>
<dbReference type="OrthoDB" id="9793014at2"/>
<dbReference type="InterPro" id="IPR023214">
    <property type="entry name" value="HAD_sf"/>
</dbReference>
<sequence>MTDLSLVIFDVDGTLVDSQGDILASMRAAFGAEGLPVPERAAVLGIVGLSLPMAIAALAPGLPQAQLDRMVETYKDSYADLRRRGGPDSSPLYAGLPELLDRLGAREDLLLGVATGKSRRGLTALLESHGLTRRFVTTQVADDHPSKPHPAMLFAALAETGVEESRAVMIGDTEYDMDMARAAGLHAIGVSWGYHPRARLGAAHAVVDDAAGLERAIHRILGDAR</sequence>
<dbReference type="PANTHER" id="PTHR43434:SF24">
    <property type="entry name" value="HYDROLASE-RELATED"/>
    <property type="match status" value="1"/>
</dbReference>
<dbReference type="InterPro" id="IPR036412">
    <property type="entry name" value="HAD-like_sf"/>
</dbReference>